<dbReference type="PANTHER" id="PTHR43350">
    <property type="entry name" value="NAD-DEPENDENT ALCOHOL DEHYDROGENASE"/>
    <property type="match status" value="1"/>
</dbReference>
<evidence type="ECO:0000256" key="1">
    <source>
        <dbReference type="ARBA" id="ARBA00001947"/>
    </source>
</evidence>
<dbReference type="InterPro" id="IPR020843">
    <property type="entry name" value="ER"/>
</dbReference>
<evidence type="ECO:0000259" key="7">
    <source>
        <dbReference type="SMART" id="SM00829"/>
    </source>
</evidence>
<dbReference type="InterPro" id="IPR013154">
    <property type="entry name" value="ADH-like_N"/>
</dbReference>
<keyword evidence="9" id="KW-1185">Reference proteome</keyword>
<dbReference type="GO" id="GO:0016491">
    <property type="term" value="F:oxidoreductase activity"/>
    <property type="evidence" value="ECO:0007669"/>
    <property type="project" value="UniProtKB-KW"/>
</dbReference>
<dbReference type="SUPFAM" id="SSF51735">
    <property type="entry name" value="NAD(P)-binding Rossmann-fold domains"/>
    <property type="match status" value="1"/>
</dbReference>
<dbReference type="SMART" id="SM00829">
    <property type="entry name" value="PKS_ER"/>
    <property type="match status" value="1"/>
</dbReference>
<feature type="domain" description="Enoyl reductase (ER)" evidence="7">
    <location>
        <begin position="19"/>
        <end position="381"/>
    </location>
</feature>
<evidence type="ECO:0000256" key="2">
    <source>
        <dbReference type="ARBA" id="ARBA00008072"/>
    </source>
</evidence>
<evidence type="ECO:0000256" key="3">
    <source>
        <dbReference type="ARBA" id="ARBA00022723"/>
    </source>
</evidence>
<name>A0AAQ3M7V7_9PEZI</name>
<keyword evidence="6" id="KW-0472">Membrane</keyword>
<dbReference type="EMBL" id="CP138585">
    <property type="protein sequence ID" value="WPH01718.1"/>
    <property type="molecule type" value="Genomic_DNA"/>
</dbReference>
<dbReference type="Pfam" id="PF08240">
    <property type="entry name" value="ADH_N"/>
    <property type="match status" value="1"/>
</dbReference>
<evidence type="ECO:0000256" key="5">
    <source>
        <dbReference type="ARBA" id="ARBA00023002"/>
    </source>
</evidence>
<keyword evidence="4" id="KW-0862">Zinc</keyword>
<evidence type="ECO:0000313" key="9">
    <source>
        <dbReference type="Proteomes" id="UP001303373"/>
    </source>
</evidence>
<keyword evidence="6" id="KW-1133">Transmembrane helix</keyword>
<accession>A0AAQ3M7V7</accession>
<organism evidence="8 9">
    <name type="scientific">Acrodontium crateriforme</name>
    <dbReference type="NCBI Taxonomy" id="150365"/>
    <lineage>
        <taxon>Eukaryota</taxon>
        <taxon>Fungi</taxon>
        <taxon>Dikarya</taxon>
        <taxon>Ascomycota</taxon>
        <taxon>Pezizomycotina</taxon>
        <taxon>Dothideomycetes</taxon>
        <taxon>Dothideomycetidae</taxon>
        <taxon>Mycosphaerellales</taxon>
        <taxon>Teratosphaeriaceae</taxon>
        <taxon>Acrodontium</taxon>
    </lineage>
</organism>
<dbReference type="InterPro" id="IPR013149">
    <property type="entry name" value="ADH-like_C"/>
</dbReference>
<evidence type="ECO:0000256" key="6">
    <source>
        <dbReference type="SAM" id="Phobius"/>
    </source>
</evidence>
<keyword evidence="6" id="KW-0812">Transmembrane</keyword>
<comment type="similarity">
    <text evidence="2">Belongs to the zinc-containing alcohol dehydrogenase family.</text>
</comment>
<reference evidence="8 9" key="1">
    <citation type="submission" date="2023-11" db="EMBL/GenBank/DDBJ databases">
        <title>An acidophilic fungus is an integral part of prey digestion in a carnivorous sundew plant.</title>
        <authorList>
            <person name="Tsai I.J."/>
        </authorList>
    </citation>
    <scope>NUCLEOTIDE SEQUENCE [LARGE SCALE GENOMIC DNA]</scope>
    <source>
        <strain evidence="8">169a</strain>
    </source>
</reference>
<dbReference type="InterPro" id="IPR036291">
    <property type="entry name" value="NAD(P)-bd_dom_sf"/>
</dbReference>
<evidence type="ECO:0000313" key="8">
    <source>
        <dbReference type="EMBL" id="WPH01718.1"/>
    </source>
</evidence>
<protein>
    <recommendedName>
        <fullName evidence="7">Enoyl reductase (ER) domain-containing protein</fullName>
    </recommendedName>
</protein>
<dbReference type="InterPro" id="IPR011032">
    <property type="entry name" value="GroES-like_sf"/>
</dbReference>
<gene>
    <name evidence="8" type="ORF">R9X50_00457000</name>
</gene>
<evidence type="ECO:0000256" key="4">
    <source>
        <dbReference type="ARBA" id="ARBA00022833"/>
    </source>
</evidence>
<proteinExistence type="inferred from homology"/>
<keyword evidence="5" id="KW-0560">Oxidoreductase</keyword>
<sequence>MEKTRAIVATAPGENHTPGSNWELEEISVPTTLKDGEILVEVSATGICHTDLLITSYPKEAPGMAYPRVAGHEGSGHIKALGPNLTKTHLKVGDPVLLSFDSCTKCDYCAENRAAYCETFMAMNLFGTPEVFSSGDGNTKIAGKYFGQSSFANLTVCTEASVLSAEGIAKNQEELNLFAPLGCGLQTGAGAVLNVARPEKDDIVMVLGLGGVGLSALMAAAVLGCKKIIAVDRVNSRLELAKTLGATHTFDTTGVEDLTKALKEVAGGRGPTCVIETTGAPPVIEAGYGCVANEGSFCLVGATQDPNYALHIGTNAHLIRGVRLLGCVEGNSVPDEFIPQLVAYYRKGQFPIDKISKFYKAEEFKTALHDMHTGATVKPIITW</sequence>
<dbReference type="Pfam" id="PF00107">
    <property type="entry name" value="ADH_zinc_N"/>
    <property type="match status" value="1"/>
</dbReference>
<keyword evidence="3" id="KW-0479">Metal-binding</keyword>
<dbReference type="GO" id="GO:0046872">
    <property type="term" value="F:metal ion binding"/>
    <property type="evidence" value="ECO:0007669"/>
    <property type="project" value="UniProtKB-KW"/>
</dbReference>
<dbReference type="PANTHER" id="PTHR43350:SF2">
    <property type="entry name" value="GROES-LIKE ZINC-BINDING ALCOHOL DEHYDROGENASE FAMILY PROTEIN"/>
    <property type="match status" value="1"/>
</dbReference>
<dbReference type="AlphaFoldDB" id="A0AAQ3M7V7"/>
<feature type="transmembrane region" description="Helical" evidence="6">
    <location>
        <begin position="203"/>
        <end position="223"/>
    </location>
</feature>
<dbReference type="Gene3D" id="3.90.180.10">
    <property type="entry name" value="Medium-chain alcohol dehydrogenases, catalytic domain"/>
    <property type="match status" value="1"/>
</dbReference>
<dbReference type="Proteomes" id="UP001303373">
    <property type="component" value="Chromosome 6"/>
</dbReference>
<dbReference type="SUPFAM" id="SSF50129">
    <property type="entry name" value="GroES-like"/>
    <property type="match status" value="1"/>
</dbReference>
<comment type="cofactor">
    <cofactor evidence="1">
        <name>Zn(2+)</name>
        <dbReference type="ChEBI" id="CHEBI:29105"/>
    </cofactor>
</comment>
<dbReference type="Gene3D" id="3.40.50.720">
    <property type="entry name" value="NAD(P)-binding Rossmann-like Domain"/>
    <property type="match status" value="1"/>
</dbReference>
<dbReference type="CDD" id="cd08278">
    <property type="entry name" value="benzyl_alcohol_DH"/>
    <property type="match status" value="1"/>
</dbReference>